<feature type="transmembrane region" description="Helical" evidence="1">
    <location>
        <begin position="15"/>
        <end position="34"/>
    </location>
</feature>
<accession>A0ABX3Y8Y9</accession>
<keyword evidence="1" id="KW-0472">Membrane</keyword>
<dbReference type="RefSeq" id="WP_086172961.1">
    <property type="nucleotide sequence ID" value="NZ_MRYD01000312.1"/>
</dbReference>
<keyword evidence="1" id="KW-1133">Transmembrane helix</keyword>
<reference evidence="2 3" key="1">
    <citation type="submission" date="2016-12" db="EMBL/GenBank/DDBJ databases">
        <title>Genome Mining:The Detection of Biosynthetic Gene Clusters to Aid in the Expression of Curamycin A produced by Streptomyces sp. strain CZA14.</title>
        <authorList>
            <person name="Durrell K.A."/>
            <person name="Kirby B.M."/>
            <person name="Khan W."/>
            <person name="Mthethwa T."/>
            <person name="Le Roes-Hill M."/>
        </authorList>
    </citation>
    <scope>NUCLEOTIDE SEQUENCE [LARGE SCALE GENOMIC DNA]</scope>
    <source>
        <strain evidence="2 3">CZA14</strain>
    </source>
</reference>
<proteinExistence type="predicted"/>
<evidence type="ECO:0000256" key="1">
    <source>
        <dbReference type="SAM" id="Phobius"/>
    </source>
</evidence>
<feature type="transmembrane region" description="Helical" evidence="1">
    <location>
        <begin position="83"/>
        <end position="104"/>
    </location>
</feature>
<feature type="transmembrane region" description="Helical" evidence="1">
    <location>
        <begin position="179"/>
        <end position="197"/>
    </location>
</feature>
<name>A0ABX3Y8Y9_9ACTN</name>
<evidence type="ECO:0000313" key="2">
    <source>
        <dbReference type="EMBL" id="OSZ56320.1"/>
    </source>
</evidence>
<dbReference type="EMBL" id="MRYD01000312">
    <property type="protein sequence ID" value="OSZ56320.1"/>
    <property type="molecule type" value="Genomic_DNA"/>
</dbReference>
<dbReference type="Proteomes" id="UP000194266">
    <property type="component" value="Unassembled WGS sequence"/>
</dbReference>
<keyword evidence="1" id="KW-0812">Transmembrane</keyword>
<organism evidence="2 3">
    <name type="scientific">Streptomyces pharetrae CZA14</name>
    <dbReference type="NCBI Taxonomy" id="1144883"/>
    <lineage>
        <taxon>Bacteria</taxon>
        <taxon>Bacillati</taxon>
        <taxon>Actinomycetota</taxon>
        <taxon>Actinomycetes</taxon>
        <taxon>Kitasatosporales</taxon>
        <taxon>Streptomycetaceae</taxon>
        <taxon>Streptomyces</taxon>
    </lineage>
</organism>
<comment type="caution">
    <text evidence="2">The sequence shown here is derived from an EMBL/GenBank/DDBJ whole genome shotgun (WGS) entry which is preliminary data.</text>
</comment>
<feature type="transmembrane region" description="Helical" evidence="1">
    <location>
        <begin position="116"/>
        <end position="134"/>
    </location>
</feature>
<feature type="transmembrane region" description="Helical" evidence="1">
    <location>
        <begin position="54"/>
        <end position="71"/>
    </location>
</feature>
<dbReference type="SUPFAM" id="SSF48317">
    <property type="entry name" value="Acid phosphatase/Vanadium-dependent haloperoxidase"/>
    <property type="match status" value="1"/>
</dbReference>
<keyword evidence="3" id="KW-1185">Reference proteome</keyword>
<dbReference type="InterPro" id="IPR036938">
    <property type="entry name" value="PAP2/HPO_sf"/>
</dbReference>
<sequence>MITVEHDSTRLARRLSLYFSPPVMPVVAGSAVSWRTTWPHHEGLWWGLCGSGSWALLCAVLVLIGVRLGWWPTTVPAKRGPRLTMLATAVAAAVAVWLVCGVLGAPVPLLELGSTAPLLAALLLACTWATNVSLHTSAATAGVTLLTLQLGSAWALLYLLVAAIGWARLHLRVHTPAQIAMGAALGAGVCVAVVCLTR</sequence>
<gene>
    <name evidence="2" type="ORF">OQI_33620</name>
</gene>
<evidence type="ECO:0008006" key="4">
    <source>
        <dbReference type="Google" id="ProtNLM"/>
    </source>
</evidence>
<dbReference type="Gene3D" id="1.20.144.10">
    <property type="entry name" value="Phosphatidic acid phosphatase type 2/haloperoxidase"/>
    <property type="match status" value="1"/>
</dbReference>
<feature type="transmembrane region" description="Helical" evidence="1">
    <location>
        <begin position="146"/>
        <end position="167"/>
    </location>
</feature>
<dbReference type="CDD" id="cd01610">
    <property type="entry name" value="PAP2_like"/>
    <property type="match status" value="1"/>
</dbReference>
<evidence type="ECO:0000313" key="3">
    <source>
        <dbReference type="Proteomes" id="UP000194266"/>
    </source>
</evidence>
<protein>
    <recommendedName>
        <fullName evidence="4">Phosphatidic acid phosphatase type 2/haloperoxidase domain-containing protein</fullName>
    </recommendedName>
</protein>